<dbReference type="Pfam" id="PF13419">
    <property type="entry name" value="HAD_2"/>
    <property type="match status" value="1"/>
</dbReference>
<accession>A0A3A8J4Q0</accession>
<keyword evidence="2" id="KW-1185">Reference proteome</keyword>
<dbReference type="InterPro" id="IPR036412">
    <property type="entry name" value="HAD-like_sf"/>
</dbReference>
<dbReference type="Gene3D" id="3.40.50.1000">
    <property type="entry name" value="HAD superfamily/HAD-like"/>
    <property type="match status" value="1"/>
</dbReference>
<organism evidence="1 2">
    <name type="scientific">Corallococcus terminator</name>
    <dbReference type="NCBI Taxonomy" id="2316733"/>
    <lineage>
        <taxon>Bacteria</taxon>
        <taxon>Pseudomonadati</taxon>
        <taxon>Myxococcota</taxon>
        <taxon>Myxococcia</taxon>
        <taxon>Myxococcales</taxon>
        <taxon>Cystobacterineae</taxon>
        <taxon>Myxococcaceae</taxon>
        <taxon>Corallococcus</taxon>
    </lineage>
</organism>
<gene>
    <name evidence="1" type="ORF">D7V88_21845</name>
</gene>
<proteinExistence type="predicted"/>
<comment type="caution">
    <text evidence="1">The sequence shown here is derived from an EMBL/GenBank/DDBJ whole genome shotgun (WGS) entry which is preliminary data.</text>
</comment>
<dbReference type="SFLD" id="SFLDG01129">
    <property type="entry name" value="C1.5:_HAD__Beta-PGM__Phosphata"/>
    <property type="match status" value="1"/>
</dbReference>
<dbReference type="SUPFAM" id="SSF56784">
    <property type="entry name" value="HAD-like"/>
    <property type="match status" value="1"/>
</dbReference>
<dbReference type="InterPro" id="IPR023214">
    <property type="entry name" value="HAD_sf"/>
</dbReference>
<dbReference type="NCBIfam" id="TIGR01509">
    <property type="entry name" value="HAD-SF-IA-v3"/>
    <property type="match status" value="1"/>
</dbReference>
<dbReference type="OrthoDB" id="9778019at2"/>
<sequence>MSPSTSNIAPFDAVLFDLDGVIIDTTELHYRVWEEFARERGYTPTREELLATNGRRAGETLRAWFGATLSDEEVEALTYDREMAFHRLLEHEPVFAVPGVGDYLRSLGQAGVPWALGTSALADNAELALERVGLEHLFPVRVTSTDVTRGKPHPEVYLKAASALGVAPTGCVVFEDAVSGLRAARAAGAACVAVATSFPREFLVREQPDFLVKDFRDLPAPLRPGSPGAFRELTALHP</sequence>
<dbReference type="EMBL" id="RAVZ01000154">
    <property type="protein sequence ID" value="RKG84523.1"/>
    <property type="molecule type" value="Genomic_DNA"/>
</dbReference>
<dbReference type="Gene3D" id="1.10.150.240">
    <property type="entry name" value="Putative phosphatase, domain 2"/>
    <property type="match status" value="1"/>
</dbReference>
<dbReference type="SFLD" id="SFLDS00003">
    <property type="entry name" value="Haloacid_Dehalogenase"/>
    <property type="match status" value="1"/>
</dbReference>
<dbReference type="AlphaFoldDB" id="A0A3A8J4Q0"/>
<dbReference type="PANTHER" id="PTHR43481:SF4">
    <property type="entry name" value="GLYCEROL-1-PHOSPHATE PHOSPHOHYDROLASE 1-RELATED"/>
    <property type="match status" value="1"/>
</dbReference>
<evidence type="ECO:0000313" key="1">
    <source>
        <dbReference type="EMBL" id="RKG84523.1"/>
    </source>
</evidence>
<name>A0A3A8J4Q0_9BACT</name>
<dbReference type="InterPro" id="IPR051806">
    <property type="entry name" value="HAD-like_SPP"/>
</dbReference>
<dbReference type="RefSeq" id="WP_120542590.1">
    <property type="nucleotide sequence ID" value="NZ_RAVZ01000154.1"/>
</dbReference>
<protein>
    <submittedName>
        <fullName evidence="1">HAD family phosphatase</fullName>
    </submittedName>
</protein>
<dbReference type="PANTHER" id="PTHR43481">
    <property type="entry name" value="FRUCTOSE-1-PHOSPHATE PHOSPHATASE"/>
    <property type="match status" value="1"/>
</dbReference>
<reference evidence="2" key="1">
    <citation type="submission" date="2018-09" db="EMBL/GenBank/DDBJ databases">
        <authorList>
            <person name="Livingstone P.G."/>
            <person name="Whitworth D.E."/>
        </authorList>
    </citation>
    <scope>NUCLEOTIDE SEQUENCE [LARGE SCALE GENOMIC DNA]</scope>
    <source>
        <strain evidence="2">CA054A</strain>
    </source>
</reference>
<evidence type="ECO:0000313" key="2">
    <source>
        <dbReference type="Proteomes" id="UP000268094"/>
    </source>
</evidence>
<dbReference type="InterPro" id="IPR023198">
    <property type="entry name" value="PGP-like_dom2"/>
</dbReference>
<dbReference type="InterPro" id="IPR041492">
    <property type="entry name" value="HAD_2"/>
</dbReference>
<dbReference type="GO" id="GO:0050308">
    <property type="term" value="F:sugar-phosphatase activity"/>
    <property type="evidence" value="ECO:0007669"/>
    <property type="project" value="TreeGrafter"/>
</dbReference>
<dbReference type="InterPro" id="IPR006439">
    <property type="entry name" value="HAD-SF_hydro_IA"/>
</dbReference>
<dbReference type="SFLD" id="SFLDG01135">
    <property type="entry name" value="C1.5.6:_HAD__Beta-PGM__Phospha"/>
    <property type="match status" value="1"/>
</dbReference>
<dbReference type="Proteomes" id="UP000268094">
    <property type="component" value="Unassembled WGS sequence"/>
</dbReference>